<dbReference type="GO" id="GO:0044718">
    <property type="term" value="P:siderophore transmembrane transport"/>
    <property type="evidence" value="ECO:0007669"/>
    <property type="project" value="TreeGrafter"/>
</dbReference>
<dbReference type="InterPro" id="IPR012910">
    <property type="entry name" value="Plug_dom"/>
</dbReference>
<dbReference type="Gene3D" id="2.60.40.1120">
    <property type="entry name" value="Carboxypeptidase-like, regulatory domain"/>
    <property type="match status" value="1"/>
</dbReference>
<dbReference type="Pfam" id="PF07715">
    <property type="entry name" value="Plug"/>
    <property type="match status" value="1"/>
</dbReference>
<keyword evidence="6 11" id="KW-0798">TonB box</keyword>
<keyword evidence="2 10" id="KW-0813">Transport</keyword>
<protein>
    <submittedName>
        <fullName evidence="15">TonB-dependent receptor</fullName>
    </submittedName>
</protein>
<feature type="domain" description="TonB-dependent receptor plug" evidence="14">
    <location>
        <begin position="128"/>
        <end position="231"/>
    </location>
</feature>
<evidence type="ECO:0000256" key="8">
    <source>
        <dbReference type="ARBA" id="ARBA00023170"/>
    </source>
</evidence>
<evidence type="ECO:0000256" key="2">
    <source>
        <dbReference type="ARBA" id="ARBA00022448"/>
    </source>
</evidence>
<sequence>MKAVRVLLVLMLALTAMGNQAWAGTTGKISGVVLDAETREPLPGAVITMLGTAMGANTDLDGRYSIINVPVGTYTVQAKMMGYETQNITGIKSIMDLTTPVNFRLKSTIIEMEGTVVRGEKGIIQVRADVTSTTKTVSTKEIENMAGVRSYQDVVAGQSGAIETSGGGSGNTSGIHIRGGRSNEIAYFVDGLSTQDQVTGRSGANLNNNAIQEVMIITGGFNAEYGSAMSGVVNVVTKSGTAKLEGMMRIRTDAIFPKEQMLYNGYNGLEANLGGPVYGLKDFKFFLSGEIYRRQYADEWAAYEHTEQEFYSGQAKLTMDKRMFKATVGGFLSRIQYGSFYGRNYNADFKYNINGNFSRVQKSQQVQTTITHMLSKDIFYTANAAYFNTTTDMGVRKHNASGFAGWFSDYEFKLPYSQEWFKDPSSPFYTGDTLEGYRDFHQEAADSNPYGVDGFFFVGDYPTWSQRESRYALGRLDATSQATAVHQLKSGLEVKFNTVKFHSVGYPSSSIYDDSTGEVNYTYQPDNYTYYPFQGSFYVQDKMEFQGLVVNAGVRLDMLNAQAEHVADVKDLQNIKWVKTSMKYKVSPRLGISFPITEMTALRFSYGQFFQQPDLLYLYSNIVNAASGNLSSLGNPDLNAQQTAQFELGLQHQFSANLLANLTAYYKDIYHLLGIRNVVALPRSYYLYMDAEYGNVKGVEVQLDAQLTGWLTARASYVLSIARGSSSYVWEVYVTNYNQGSEDWLPKQDYYLEFDQRHNISASLSVGLEKGDGPKVFGIRPLEMLSANINTKAGSGYPYTKTDVDFKPLELNNSSRMPWTFSTDLRINRDFKFGRLSPGIFMEIDNLFNNQNVAAVYGATGQPEDNGRLAAGELDVYAIPVSRYYPNGQPNPLYSTKADLNRDDYVSAEEHYLAAVKAHDELQRNGLNSFPYEASRRIKVGLSLGF</sequence>
<dbReference type="PANTHER" id="PTHR30069:SF29">
    <property type="entry name" value="HEMOGLOBIN AND HEMOGLOBIN-HAPTOGLOBIN-BINDING PROTEIN 1-RELATED"/>
    <property type="match status" value="1"/>
</dbReference>
<evidence type="ECO:0000256" key="1">
    <source>
        <dbReference type="ARBA" id="ARBA00004571"/>
    </source>
</evidence>
<reference evidence="15" key="1">
    <citation type="submission" date="2020-07" db="EMBL/GenBank/DDBJ databases">
        <title>Huge and variable diversity of episymbiotic CPR bacteria and DPANN archaea in groundwater ecosystems.</title>
        <authorList>
            <person name="He C.Y."/>
            <person name="Keren R."/>
            <person name="Whittaker M."/>
            <person name="Farag I.F."/>
            <person name="Doudna J."/>
            <person name="Cate J.H.D."/>
            <person name="Banfield J.F."/>
        </authorList>
    </citation>
    <scope>NUCLEOTIDE SEQUENCE</scope>
    <source>
        <strain evidence="15">NC_groundwater_1520_Pr4_B-0.1um_53_5</strain>
    </source>
</reference>
<dbReference type="InterPro" id="IPR036942">
    <property type="entry name" value="Beta-barrel_TonB_sf"/>
</dbReference>
<dbReference type="PANTHER" id="PTHR30069">
    <property type="entry name" value="TONB-DEPENDENT OUTER MEMBRANE RECEPTOR"/>
    <property type="match status" value="1"/>
</dbReference>
<evidence type="ECO:0000256" key="6">
    <source>
        <dbReference type="ARBA" id="ARBA00023077"/>
    </source>
</evidence>
<dbReference type="InterPro" id="IPR037066">
    <property type="entry name" value="Plug_dom_sf"/>
</dbReference>
<evidence type="ECO:0000256" key="3">
    <source>
        <dbReference type="ARBA" id="ARBA00022452"/>
    </source>
</evidence>
<keyword evidence="9 10" id="KW-0998">Cell outer membrane</keyword>
<dbReference type="InterPro" id="IPR039426">
    <property type="entry name" value="TonB-dep_rcpt-like"/>
</dbReference>
<keyword evidence="3 10" id="KW-1134">Transmembrane beta strand</keyword>
<evidence type="ECO:0000313" key="15">
    <source>
        <dbReference type="EMBL" id="MBI4727148.1"/>
    </source>
</evidence>
<dbReference type="PROSITE" id="PS52016">
    <property type="entry name" value="TONB_DEPENDENT_REC_3"/>
    <property type="match status" value="1"/>
</dbReference>
<dbReference type="Pfam" id="PF13715">
    <property type="entry name" value="CarbopepD_reg_2"/>
    <property type="match status" value="1"/>
</dbReference>
<dbReference type="AlphaFoldDB" id="A0A933IEW5"/>
<dbReference type="InterPro" id="IPR000531">
    <property type="entry name" value="Beta-barrel_TonB"/>
</dbReference>
<dbReference type="Pfam" id="PF00593">
    <property type="entry name" value="TonB_dep_Rec_b-barrel"/>
    <property type="match status" value="1"/>
</dbReference>
<evidence type="ECO:0000256" key="10">
    <source>
        <dbReference type="PROSITE-ProRule" id="PRU01360"/>
    </source>
</evidence>
<evidence type="ECO:0000256" key="9">
    <source>
        <dbReference type="ARBA" id="ARBA00023237"/>
    </source>
</evidence>
<dbReference type="InterPro" id="IPR008969">
    <property type="entry name" value="CarboxyPept-like_regulatory"/>
</dbReference>
<evidence type="ECO:0000256" key="4">
    <source>
        <dbReference type="ARBA" id="ARBA00022692"/>
    </source>
</evidence>
<organism evidence="15 16">
    <name type="scientific">candidate division TA06 bacterium</name>
    <dbReference type="NCBI Taxonomy" id="2250710"/>
    <lineage>
        <taxon>Bacteria</taxon>
        <taxon>Bacteria division TA06</taxon>
    </lineage>
</organism>
<comment type="caution">
    <text evidence="15">The sequence shown here is derived from an EMBL/GenBank/DDBJ whole genome shotgun (WGS) entry which is preliminary data.</text>
</comment>
<feature type="chain" id="PRO_5037917958" evidence="12">
    <location>
        <begin position="24"/>
        <end position="946"/>
    </location>
</feature>
<gene>
    <name evidence="15" type="ORF">HY768_08005</name>
</gene>
<dbReference type="EMBL" id="JACQXR010000105">
    <property type="protein sequence ID" value="MBI4727148.1"/>
    <property type="molecule type" value="Genomic_DNA"/>
</dbReference>
<dbReference type="Proteomes" id="UP000736328">
    <property type="component" value="Unassembled WGS sequence"/>
</dbReference>
<dbReference type="SUPFAM" id="SSF56935">
    <property type="entry name" value="Porins"/>
    <property type="match status" value="1"/>
</dbReference>
<dbReference type="Gene3D" id="2.170.130.10">
    <property type="entry name" value="TonB-dependent receptor, plug domain"/>
    <property type="match status" value="1"/>
</dbReference>
<feature type="domain" description="TonB-dependent receptor-like beta-barrel" evidence="13">
    <location>
        <begin position="343"/>
        <end position="828"/>
    </location>
</feature>
<evidence type="ECO:0000256" key="7">
    <source>
        <dbReference type="ARBA" id="ARBA00023136"/>
    </source>
</evidence>
<keyword evidence="5 12" id="KW-0732">Signal</keyword>
<evidence type="ECO:0000256" key="12">
    <source>
        <dbReference type="SAM" id="SignalP"/>
    </source>
</evidence>
<comment type="subcellular location">
    <subcellularLocation>
        <location evidence="1 10">Cell outer membrane</location>
        <topology evidence="1 10">Multi-pass membrane protein</topology>
    </subcellularLocation>
</comment>
<evidence type="ECO:0000256" key="11">
    <source>
        <dbReference type="RuleBase" id="RU003357"/>
    </source>
</evidence>
<name>A0A933IEW5_UNCT6</name>
<keyword evidence="8 15" id="KW-0675">Receptor</keyword>
<dbReference type="Gene3D" id="2.40.170.20">
    <property type="entry name" value="TonB-dependent receptor, beta-barrel domain"/>
    <property type="match status" value="1"/>
</dbReference>
<dbReference type="SUPFAM" id="SSF49464">
    <property type="entry name" value="Carboxypeptidase regulatory domain-like"/>
    <property type="match status" value="1"/>
</dbReference>
<evidence type="ECO:0000256" key="5">
    <source>
        <dbReference type="ARBA" id="ARBA00022729"/>
    </source>
</evidence>
<keyword evidence="7 10" id="KW-0472">Membrane</keyword>
<accession>A0A933IEW5</accession>
<comment type="similarity">
    <text evidence="10 11">Belongs to the TonB-dependent receptor family.</text>
</comment>
<evidence type="ECO:0000313" key="16">
    <source>
        <dbReference type="Proteomes" id="UP000736328"/>
    </source>
</evidence>
<feature type="signal peptide" evidence="12">
    <location>
        <begin position="1"/>
        <end position="23"/>
    </location>
</feature>
<keyword evidence="4 10" id="KW-0812">Transmembrane</keyword>
<dbReference type="GO" id="GO:0015344">
    <property type="term" value="F:siderophore uptake transmembrane transporter activity"/>
    <property type="evidence" value="ECO:0007669"/>
    <property type="project" value="TreeGrafter"/>
</dbReference>
<proteinExistence type="inferred from homology"/>
<evidence type="ECO:0000259" key="13">
    <source>
        <dbReference type="Pfam" id="PF00593"/>
    </source>
</evidence>
<dbReference type="GO" id="GO:0009279">
    <property type="term" value="C:cell outer membrane"/>
    <property type="evidence" value="ECO:0007669"/>
    <property type="project" value="UniProtKB-SubCell"/>
</dbReference>
<evidence type="ECO:0000259" key="14">
    <source>
        <dbReference type="Pfam" id="PF07715"/>
    </source>
</evidence>